<keyword evidence="2" id="KW-0472">Membrane</keyword>
<reference evidence="3" key="1">
    <citation type="submission" date="2022-03" db="EMBL/GenBank/DDBJ databases">
        <title>Draft genome sequence of Aduncisulcus paluster, a free-living microaerophilic Fornicata.</title>
        <authorList>
            <person name="Yuyama I."/>
            <person name="Kume K."/>
            <person name="Tamura T."/>
            <person name="Inagaki Y."/>
            <person name="Hashimoto T."/>
        </authorList>
    </citation>
    <scope>NUCLEOTIDE SEQUENCE</scope>
    <source>
        <strain evidence="3">NY0171</strain>
    </source>
</reference>
<keyword evidence="2" id="KW-1133">Transmembrane helix</keyword>
<feature type="region of interest" description="Disordered" evidence="1">
    <location>
        <begin position="3200"/>
        <end position="3221"/>
    </location>
</feature>
<feature type="region of interest" description="Disordered" evidence="1">
    <location>
        <begin position="57"/>
        <end position="149"/>
    </location>
</feature>
<feature type="region of interest" description="Disordered" evidence="1">
    <location>
        <begin position="525"/>
        <end position="575"/>
    </location>
</feature>
<feature type="compositionally biased region" description="Polar residues" evidence="1">
    <location>
        <begin position="121"/>
        <end position="149"/>
    </location>
</feature>
<feature type="region of interest" description="Disordered" evidence="1">
    <location>
        <begin position="201"/>
        <end position="236"/>
    </location>
</feature>
<feature type="region of interest" description="Disordered" evidence="1">
    <location>
        <begin position="2997"/>
        <end position="3036"/>
    </location>
</feature>
<feature type="transmembrane region" description="Helical" evidence="2">
    <location>
        <begin position="2672"/>
        <end position="2689"/>
    </location>
</feature>
<organism evidence="3 4">
    <name type="scientific">Aduncisulcus paluster</name>
    <dbReference type="NCBI Taxonomy" id="2918883"/>
    <lineage>
        <taxon>Eukaryota</taxon>
        <taxon>Metamonada</taxon>
        <taxon>Carpediemonas-like organisms</taxon>
        <taxon>Aduncisulcus</taxon>
    </lineage>
</organism>
<feature type="compositionally biased region" description="Polar residues" evidence="1">
    <location>
        <begin position="79"/>
        <end position="102"/>
    </location>
</feature>
<feature type="compositionally biased region" description="Basic and acidic residues" evidence="1">
    <location>
        <begin position="201"/>
        <end position="212"/>
    </location>
</feature>
<evidence type="ECO:0000313" key="4">
    <source>
        <dbReference type="Proteomes" id="UP001057375"/>
    </source>
</evidence>
<feature type="compositionally biased region" description="Polar residues" evidence="1">
    <location>
        <begin position="554"/>
        <end position="563"/>
    </location>
</feature>
<protein>
    <submittedName>
        <fullName evidence="3">Uncharacterized protein</fullName>
    </submittedName>
</protein>
<dbReference type="Proteomes" id="UP001057375">
    <property type="component" value="Unassembled WGS sequence"/>
</dbReference>
<feature type="compositionally biased region" description="Basic residues" evidence="1">
    <location>
        <begin position="213"/>
        <end position="226"/>
    </location>
</feature>
<feature type="transmembrane region" description="Helical" evidence="2">
    <location>
        <begin position="1789"/>
        <end position="1816"/>
    </location>
</feature>
<feature type="compositionally biased region" description="Basic and acidic residues" evidence="1">
    <location>
        <begin position="227"/>
        <end position="236"/>
    </location>
</feature>
<feature type="region of interest" description="Disordered" evidence="1">
    <location>
        <begin position="2028"/>
        <end position="2047"/>
    </location>
</feature>
<feature type="transmembrane region" description="Helical" evidence="2">
    <location>
        <begin position="2241"/>
        <end position="2264"/>
    </location>
</feature>
<feature type="non-terminal residue" evidence="3">
    <location>
        <position position="3552"/>
    </location>
</feature>
<feature type="region of interest" description="Disordered" evidence="1">
    <location>
        <begin position="2059"/>
        <end position="2150"/>
    </location>
</feature>
<feature type="compositionally biased region" description="Low complexity" evidence="1">
    <location>
        <begin position="3206"/>
        <end position="3215"/>
    </location>
</feature>
<feature type="compositionally biased region" description="Basic and acidic residues" evidence="1">
    <location>
        <begin position="432"/>
        <end position="442"/>
    </location>
</feature>
<feature type="region of interest" description="Disordered" evidence="1">
    <location>
        <begin position="1856"/>
        <end position="1918"/>
    </location>
</feature>
<feature type="compositionally biased region" description="Low complexity" evidence="1">
    <location>
        <begin position="67"/>
        <end position="78"/>
    </location>
</feature>
<accession>A0ABQ5KPJ2</accession>
<dbReference type="EMBL" id="BQXS01010810">
    <property type="protein sequence ID" value="GKT34437.1"/>
    <property type="molecule type" value="Genomic_DNA"/>
</dbReference>
<name>A0ABQ5KPJ2_9EUKA</name>
<feature type="compositionally biased region" description="Basic and acidic residues" evidence="1">
    <location>
        <begin position="1857"/>
        <end position="1873"/>
    </location>
</feature>
<proteinExistence type="predicted"/>
<evidence type="ECO:0000256" key="2">
    <source>
        <dbReference type="SAM" id="Phobius"/>
    </source>
</evidence>
<feature type="compositionally biased region" description="Basic and acidic residues" evidence="1">
    <location>
        <begin position="2138"/>
        <end position="2150"/>
    </location>
</feature>
<keyword evidence="4" id="KW-1185">Reference proteome</keyword>
<feature type="transmembrane region" description="Helical" evidence="2">
    <location>
        <begin position="2701"/>
        <end position="2721"/>
    </location>
</feature>
<feature type="region of interest" description="Disordered" evidence="1">
    <location>
        <begin position="1998"/>
        <end position="2018"/>
    </location>
</feature>
<feature type="region of interest" description="Disordered" evidence="1">
    <location>
        <begin position="432"/>
        <end position="503"/>
    </location>
</feature>
<feature type="compositionally biased region" description="Polar residues" evidence="1">
    <location>
        <begin position="478"/>
        <end position="492"/>
    </location>
</feature>
<feature type="compositionally biased region" description="Low complexity" evidence="1">
    <location>
        <begin position="2093"/>
        <end position="2107"/>
    </location>
</feature>
<feature type="transmembrane region" description="Helical" evidence="2">
    <location>
        <begin position="3308"/>
        <end position="3331"/>
    </location>
</feature>
<feature type="compositionally biased region" description="Polar residues" evidence="1">
    <location>
        <begin position="1999"/>
        <end position="2016"/>
    </location>
</feature>
<comment type="caution">
    <text evidence="3">The sequence shown here is derived from an EMBL/GenBank/DDBJ whole genome shotgun (WGS) entry which is preliminary data.</text>
</comment>
<feature type="compositionally biased region" description="Polar residues" evidence="1">
    <location>
        <begin position="1909"/>
        <end position="1918"/>
    </location>
</feature>
<feature type="transmembrane region" description="Helical" evidence="2">
    <location>
        <begin position="3126"/>
        <end position="3152"/>
    </location>
</feature>
<gene>
    <name evidence="3" type="ORF">ADUPG1_007791</name>
</gene>
<sequence length="3552" mass="401082">MSSTLTIIFLAILTSAVIILPLYYLFNRIFVFRRFEMMDIVHKSAEKWRKKNRTMIIESSKKHPIHSRSPSRSYNSTSGMTSTALHSATTNTNSGHSISHNNFLKHRRSKSIPVSDDDVSSGRSISSKDLSSVTSHPDSYSNETMSSLHSDSIIGNSKKACRCKCCCCDDDMTQDAEYSVDASSSDLYDDMGVNQIMEMTYHGERTQKEERGKKKSNRKKDRKKKNKSDIDGKDSSHCCSCRRCCCKKEEQQLENAGKKAIDSIQSLIHSPAFPELFVDILGHVDFHNSWIEYSKLPTHVLVSISYALSQELLTLLHSLFLDPEIWGRSAFQMSSGDGTNSNPSNFSHSRIVDKVRVTICSLSTQIVENVLFRGDRYETILQRDEFEWHSQQQGKERLKKERAARIKKELRMREKQKKKEEKEMILGLFSELRERREQDTKKQKGTPLLSKPMMMGSDPQTRSQTDSSRQEKSGLDPRQQSSTEEFSSVSRHSISQDSIDDTDQQQDILINRFFDHLKELDTPNLVMVPGSPHAAPMGILRQPKSNESPKKKQNPNGSQNSELAKSAGGSDRDFSKIFYSDQPEWERISKWLRQESRKTSKRVTMRGSRMTWIPSDKMTIIRSLPYQSPPFSIDEFHDETVKAEEQGENSNLDDPDCEHISGTIEGYTASPFGLPSVTAVPMMTGIHRNNSFVAAGPHHIPSSRSARLPYASTIPLSSLPKEMSTSDKAIHMINKYQHPLRHFFPYLKRSLSLNTFSASSSTEHRSTICSSFSDGFWDSEAQRVRKEAFMHDIIHKYKGIHHLPALKLPSPFIDQGTDLIESLQPFLYDIAHDAAIDTILQLPNPESFLTNRHSLSSILWFFWCSVWRVKVMTESDGLLLNRGMQPFDVRETKYSVDNVLRLSTPFFFRRLATLFSVFSSHLRLVSLAKPQGILSSEKGMTANELNNNIANSHNYASYVTSVFMLNNALEDLTNLCSKLWDWFQDDEFGNESYAQSSGHPRGGAVWSDQTQGNNVFPIPRFSKSHVIFDMDKFSFVAHYVECDASCPQGVGAIIQPHVKFSERNMNLKRYYRKFKKVIDMFNFSTKVMKNFETAAMQGMKKSEIDKIFEKNPLAKALLKDHLFWDKGNIHYIHKDPIFDAFMSVFKINNVFQHMLKWIISFFFLVAGLCVVLFSWRFFDNLAQIESETSVFLAMQPSVYSVQGLSLASHFYNHYQDSVGVSTVLQAEDLFDRFKMNTQLGSYSFLSDPTQFVIFLNLFGRPLSSLNTHPALYFTSRHSYLFYDDFLQVLRQLAFQSAELKYPSQQVAVAHEIAFQQGWPSMLLNNSANITGQFEGSGKQKFYVASPLTKFVLDKYSSDIVDPFPDRSDDIKLDNERPSGDILQRGHVEQGSAFFVKNPDTQVLRRFAEESCGNVSRNKHDNPYSEWHVYDPLDPSKQMVEMCIQQPYYSVSSMFARLYSLNTTSDTLNDSDGSGVNDDSIQERWSRYGIDSDDEVELLYYSPTTFLAPRLLGTVLEERDMYEFSVLKEGSVVLQAIESFPEGTVNAVDYEHLATDEFLNRLSVYTSFDTDSIDTDAVHKIDKVKGHSFQGIQLKPIETDGYEYLFIALGAVNLLLNKDVSLFSEKLFESSLLENIPYKALHLTSDADPIFLFECYDQGLGDGEDDLCTNEYLSSIFPLSFAPVTLPFPFDWFSTSLLSLPAPVGAPSVASFLTKASFLTESYSLLNPDALNSISSAVYLEHNSHQPSVTQFTPPLLASLSMLSLDYILEFTDNLEMKYSQTHSLQISSLWSMDVILIICCLCGILAVIVVLLSVFVRKKAELCLLDVFCWYGETQRTSTNNRIRQADRIVRRRRRKWERENAEHNESQPRNEGRNSIPRLQRQMRNSKHPDLPNGGGFIPSIRSKFEQSDSSSPSHSLIQGSHHATIVRQEYPIAAQLPQPSAPAIGLTEAPSSISITSSITSVQPNTDISCSTDEDSSDFVDSANVSSRSEIVVGGSTEHSSVIDSPSGMFSSGTHTKRDNSVVLFSSPMLRNNRDNQTSGTKADDCSVKDVRTLSSLATQSSEVSGSDFEDSYTKEEFKEEEEEEHACTASSSIEIHQISSSSSSQNDEKVHPVVTAQEKKKGKHTEDEVAQGTAGEREKDDGEKDGCEEHSLKCRGVLFESNSSEGAVRPPVGKTIAEHGSKMSMLGLQSFSFSSSPSSTPADEAKKQVGSFFVPTHPFVITNSLHAHKYSESIGKSAIYIVLFFVVFAAMLCSIALFVLYHSRASPIVLGDAKGMTGDLSPLNNFTVRGIVGASEEMLVSMYGLYETIFGDDDGWEPSNSGGLGGGGLGGGGLGGLGGLSASSSGIFDEEDNISSGWSNVDDEAMTPISVAPNVFVIPIDDSEYSFNSYVNCNFFNECELPDVEMDDMPNLSAVYNPTATSPFPNFMITKSLESLLGIYSRDWQTSMSERVSTRHWVTQKYAYNEETEEHEAVNYDSVGWFKDAAISNFFPTHPTPRVLISKFFVSTLSQMICLEYPLMCEQTSIDATIDVMLEAIENEENLYETSGFVDEWLTFSSPSTLYAKYSFIHHSLTHERWQKEIPDRDFFDQRSWIYNDLIISHSELADDLWCDDRNTVLEQKWLELIESVRESDEGLKNDIVSHVRRTEQDAVILGAGLKRMYQTNVTCLIIFLISLLLFPVFLRIIMKKQRFRKLRTLPFCLLLLDVIPLLISVIAFVSTSRLSSRWNSAGIVLREKELGNYLASTSAGPMYLTTFLSSSLFYVAFGNDAPVSSILYELVNYISSTQNYIFSDVTIDDIDGLILQHLEIVSNDLCSLERRYTECMELFLNNKETMEFMNLLSDGITAGIGIVVNAAVAQTQWMFDLYSMVLAETNSNIEAASNLEELEYAWGQKNQFISAMKKLSYSASEYIDTRSAASLISFIYDSSNSLAVIKDIHGWTCALESWLKDYRHNAAYFDLSNVFDDSGLDVLKDVKEQLLYLYDEAYNWDTSQEIVEEEEEEEGEEETSEVMSEQASGDITSSSSSSSSFEESGKAMKDTSMNVLDGIIDFVGEGGTVSDAKNNMSRDSTSSSTTKSMIVISLEETEDDSEDEDNYISKKGMSRIEYFHDVFAEISQKLNQNVAFMFISLSVSVILCLTPKFFLLLLFFSPVFTHIRGKGDSQDGRIDEKSNLFSFLKNVDANYLLSAAIRYDNKKQRRDSRSSITKRSSITNTDGHGGLKPQYLHNLALHLQSNNSSSSYSYDMTGTFDPFHTITSMNGRKGRTQLQWLKDIVTQERSEWAREQENPPLGLTYRSSKFRRGETICTLIGMAIFLGLMIVICCFQPKLYKILTNESTTHIRNTLAFLPSLSRNVISCVADLQFFTQNGFEYEGSSCETEIQFFVDKFDDILHSFELPFFTISDDIAKCSQTISSDLTLYLDQHRRLLSLLRGNQEGERVDGKREYFGHIMVVYVGVFVTYFDRIRGIDSLSGCNIDKTLDVIHTLIQVHKKKSLCGNYLDWIDLGLQISIDKKDISSIQKYLTKMRHFVITWPEYKLSLAKCISALKKE</sequence>
<evidence type="ECO:0000256" key="1">
    <source>
        <dbReference type="SAM" id="MobiDB-lite"/>
    </source>
</evidence>
<feature type="compositionally biased region" description="Acidic residues" evidence="1">
    <location>
        <begin position="2998"/>
        <end position="3012"/>
    </location>
</feature>
<evidence type="ECO:0000313" key="3">
    <source>
        <dbReference type="EMBL" id="GKT34437.1"/>
    </source>
</evidence>
<feature type="compositionally biased region" description="Polar residues" evidence="1">
    <location>
        <begin position="458"/>
        <end position="467"/>
    </location>
</feature>
<keyword evidence="2" id="KW-0812">Transmembrane</keyword>
<feature type="transmembrane region" description="Helical" evidence="2">
    <location>
        <begin position="6"/>
        <end position="26"/>
    </location>
</feature>